<comment type="caution">
    <text evidence="1">The sequence shown here is derived from an EMBL/GenBank/DDBJ whole genome shotgun (WGS) entry which is preliminary data.</text>
</comment>
<reference evidence="1" key="1">
    <citation type="submission" date="2023-10" db="EMBL/GenBank/DDBJ databases">
        <authorList>
            <person name="Rodriguez Cubillos JULIANA M."/>
            <person name="De Vega J."/>
        </authorList>
    </citation>
    <scope>NUCLEOTIDE SEQUENCE</scope>
</reference>
<evidence type="ECO:0000313" key="2">
    <source>
        <dbReference type="Proteomes" id="UP001177021"/>
    </source>
</evidence>
<keyword evidence="2" id="KW-1185">Reference proteome</keyword>
<evidence type="ECO:0000313" key="1">
    <source>
        <dbReference type="EMBL" id="CAJ2665734.1"/>
    </source>
</evidence>
<sequence>MSCADKFSVSSSSSLSSSSKFVSTIFTKPHLGHFPPLNPRWVFPPLTCFRSKTQPLPTKLSSFTNNNKMNKYDLNFILKSLELSNDVEQTLDSLFYDYEHIIISSSKITVILREQRNWERVVRVFKWFKSQEGYFHNVIHYNVVLRALGRAHKWDLLRLCWIDMAKNNVLPKNTTYSMLVDCYGKARRTKEALLWIKHMRMRGLFIDEITMSTVVKVLKDVGEFDRADRFYKNWCSGKVDLDDLDFDSDSRSSLVPIGFKPGELFKIGGGIRDSNSMLSMYIENAGPQKPRNTTTYNTLIDLYGKAGRLKDAAEVFDDMMKSGVAVDIFTFNTMIFISGSRGNLLEVESLLVKMEEKGISPDTGTYNILLSLYANAGNIDAALSCYRMIREDGLFPDAVTYRALLGVLCTENMVQAVEAVIDDMEKSSVSVDEHSLHNIVKMYVNEGDLDKVNDLLQKFMTNNGKYRRNNVKQLEESIKTN</sequence>
<organism evidence="1 2">
    <name type="scientific">Trifolium pratense</name>
    <name type="common">Red clover</name>
    <dbReference type="NCBI Taxonomy" id="57577"/>
    <lineage>
        <taxon>Eukaryota</taxon>
        <taxon>Viridiplantae</taxon>
        <taxon>Streptophyta</taxon>
        <taxon>Embryophyta</taxon>
        <taxon>Tracheophyta</taxon>
        <taxon>Spermatophyta</taxon>
        <taxon>Magnoliopsida</taxon>
        <taxon>eudicotyledons</taxon>
        <taxon>Gunneridae</taxon>
        <taxon>Pentapetalae</taxon>
        <taxon>rosids</taxon>
        <taxon>fabids</taxon>
        <taxon>Fabales</taxon>
        <taxon>Fabaceae</taxon>
        <taxon>Papilionoideae</taxon>
        <taxon>50 kb inversion clade</taxon>
        <taxon>NPAAA clade</taxon>
        <taxon>Hologalegina</taxon>
        <taxon>IRL clade</taxon>
        <taxon>Trifolieae</taxon>
        <taxon>Trifolium</taxon>
    </lineage>
</organism>
<dbReference type="EMBL" id="CASHSV030000513">
    <property type="protein sequence ID" value="CAJ2665734.1"/>
    <property type="molecule type" value="Genomic_DNA"/>
</dbReference>
<gene>
    <name evidence="1" type="ORF">MILVUS5_LOCUS30643</name>
</gene>
<accession>A0ACB0L8I5</accession>
<proteinExistence type="predicted"/>
<name>A0ACB0L8I5_TRIPR</name>
<protein>
    <submittedName>
        <fullName evidence="1">Uncharacterized protein</fullName>
    </submittedName>
</protein>
<dbReference type="Proteomes" id="UP001177021">
    <property type="component" value="Unassembled WGS sequence"/>
</dbReference>